<dbReference type="KEGG" id="cpip:CJF12_05040"/>
<dbReference type="EMBL" id="JPRJ01000050">
    <property type="protein sequence ID" value="KFF16504.1"/>
    <property type="molecule type" value="Genomic_DNA"/>
</dbReference>
<dbReference type="STRING" id="558152.IQ37_17835"/>
<reference evidence="1 2" key="1">
    <citation type="submission" date="2014-07" db="EMBL/GenBank/DDBJ databases">
        <title>Genome of Chryseobacterium piperi CTM.</title>
        <authorList>
            <person name="Pipes S.E."/>
            <person name="Stropko S.J."/>
            <person name="Newman J.D."/>
        </authorList>
    </citation>
    <scope>NUCLEOTIDE SEQUENCE [LARGE SCALE GENOMIC DNA]</scope>
    <source>
        <strain evidence="1 2">CTM</strain>
    </source>
</reference>
<proteinExistence type="predicted"/>
<dbReference type="RefSeq" id="WP_034687523.1">
    <property type="nucleotide sequence ID" value="NZ_CP023049.2"/>
</dbReference>
<organism evidence="1 2">
    <name type="scientific">Chryseobacterium piperi</name>
    <dbReference type="NCBI Taxonomy" id="558152"/>
    <lineage>
        <taxon>Bacteria</taxon>
        <taxon>Pseudomonadati</taxon>
        <taxon>Bacteroidota</taxon>
        <taxon>Flavobacteriia</taxon>
        <taxon>Flavobacteriales</taxon>
        <taxon>Weeksellaceae</taxon>
        <taxon>Chryseobacterium group</taxon>
        <taxon>Chryseobacterium</taxon>
    </lineage>
</organism>
<protein>
    <submittedName>
        <fullName evidence="1">Uncharacterized protein</fullName>
    </submittedName>
</protein>
<name>A0A086AIJ0_9FLAO</name>
<dbReference type="AlphaFoldDB" id="A0A086AIJ0"/>
<evidence type="ECO:0000313" key="2">
    <source>
        <dbReference type="Proteomes" id="UP000028709"/>
    </source>
</evidence>
<dbReference type="OrthoDB" id="1244363at2"/>
<accession>A0A086AIJ0</accession>
<evidence type="ECO:0000313" key="1">
    <source>
        <dbReference type="EMBL" id="KFF16504.1"/>
    </source>
</evidence>
<comment type="caution">
    <text evidence="1">The sequence shown here is derived from an EMBL/GenBank/DDBJ whole genome shotgun (WGS) entry which is preliminary data.</text>
</comment>
<sequence>MIFKETDLTGFKYAWYKEGSYSINTKSYLTLGRGKANETEIEESWMILPGEYNHMTVKVLDQKNIIIDGQMKPFYEILGKVNKATDTLNLFLAPDKSIDKVENKEEILAKWKEIKKELYFYELIRSSYGEMINIYDKEFHKIDNNIKHNMLYQILFYPLPVFNEEEYIQDIPKRTALSTLFPGKEITYDSQYEISKSEEGGFHVSIKGKGKNVAREFDDIYENSYQKTLKIPMDYGYSVEGEYTYNKDSVLSEVIFHIKEQLNTEMLYVCRYHIKLNKP</sequence>
<dbReference type="eggNOG" id="ENOG502ZGAX">
    <property type="taxonomic scope" value="Bacteria"/>
</dbReference>
<dbReference type="Proteomes" id="UP000028709">
    <property type="component" value="Unassembled WGS sequence"/>
</dbReference>
<gene>
    <name evidence="1" type="ORF">IQ37_17835</name>
</gene>
<keyword evidence="2" id="KW-1185">Reference proteome</keyword>